<dbReference type="Pfam" id="PF17846">
    <property type="entry name" value="XRN_M"/>
    <property type="match status" value="2"/>
</dbReference>
<dbReference type="GO" id="GO:0004534">
    <property type="term" value="F:5'-3' RNA exonuclease activity"/>
    <property type="evidence" value="ECO:0007669"/>
    <property type="project" value="TreeGrafter"/>
</dbReference>
<evidence type="ECO:0000256" key="1">
    <source>
        <dbReference type="ARBA" id="ARBA00022722"/>
    </source>
</evidence>
<dbReference type="SUPFAM" id="SSF88723">
    <property type="entry name" value="PIN domain-like"/>
    <property type="match status" value="1"/>
</dbReference>
<reference evidence="7" key="1">
    <citation type="journal article" date="2019" name="Philos. Trans. R. Soc. Lond., B, Biol. Sci.">
        <title>Targeted metagenomic recovery of four divergent viruses reveals shared and distinctive characteristics of giant viruses of marine eukaryotes.</title>
        <authorList>
            <person name="Needham D.M."/>
            <person name="Poirier C."/>
            <person name="Hehenberger E."/>
            <person name="Jimenez V."/>
            <person name="Swalwell J.E."/>
            <person name="Santoro A.E."/>
            <person name="Worden A.Z."/>
        </authorList>
    </citation>
    <scope>NUCLEOTIDE SEQUENCE</scope>
    <source>
        <strain evidence="7">OPacV-421</strain>
    </source>
</reference>
<dbReference type="EMBL" id="MN448295">
    <property type="protein sequence ID" value="QFG74963.1"/>
    <property type="molecule type" value="Genomic_DNA"/>
</dbReference>
<feature type="domain" description="Xrn1 N-terminal" evidence="5">
    <location>
        <begin position="1"/>
        <end position="217"/>
    </location>
</feature>
<name>A0A5J6VLU9_9VIRU</name>
<dbReference type="Pfam" id="PF03159">
    <property type="entry name" value="XRN_N"/>
    <property type="match status" value="1"/>
</dbReference>
<dbReference type="InterPro" id="IPR027073">
    <property type="entry name" value="5_3_exoribonuclease"/>
</dbReference>
<keyword evidence="1" id="KW-0540">Nuclease</keyword>
<dbReference type="GO" id="GO:0000956">
    <property type="term" value="P:nuclear-transcribed mRNA catabolic process"/>
    <property type="evidence" value="ECO:0007669"/>
    <property type="project" value="TreeGrafter"/>
</dbReference>
<comment type="similarity">
    <text evidence="4">Belongs to the 5'-3' exonuclease family.</text>
</comment>
<protein>
    <submittedName>
        <fullName evidence="7">XRN 5'-3' exonuclease-like protein</fullName>
    </submittedName>
</protein>
<proteinExistence type="inferred from homology"/>
<evidence type="ECO:0000313" key="7">
    <source>
        <dbReference type="EMBL" id="QFG74963.1"/>
    </source>
</evidence>
<keyword evidence="2" id="KW-0378">Hydrolase</keyword>
<dbReference type="GO" id="GO:0003723">
    <property type="term" value="F:RNA binding"/>
    <property type="evidence" value="ECO:0007669"/>
    <property type="project" value="TreeGrafter"/>
</dbReference>
<dbReference type="PANTHER" id="PTHR12341">
    <property type="entry name" value="5'-&gt;3' EXORIBONUCLEASE"/>
    <property type="match status" value="1"/>
</dbReference>
<feature type="domain" description="Xrn1 helical" evidence="6">
    <location>
        <begin position="371"/>
        <end position="523"/>
    </location>
</feature>
<dbReference type="PANTHER" id="PTHR12341:SF7">
    <property type="entry name" value="5'-3' EXORIBONUCLEASE 1"/>
    <property type="match status" value="1"/>
</dbReference>
<feature type="domain" description="Xrn1 helical" evidence="6">
    <location>
        <begin position="265"/>
        <end position="361"/>
    </location>
</feature>
<dbReference type="Gene3D" id="3.40.50.12390">
    <property type="match status" value="1"/>
</dbReference>
<evidence type="ECO:0000259" key="5">
    <source>
        <dbReference type="Pfam" id="PF03159"/>
    </source>
</evidence>
<keyword evidence="3 7" id="KW-0269">Exonuclease</keyword>
<dbReference type="InterPro" id="IPR004859">
    <property type="entry name" value="Xrn1_N"/>
</dbReference>
<evidence type="ECO:0000256" key="3">
    <source>
        <dbReference type="ARBA" id="ARBA00022839"/>
    </source>
</evidence>
<evidence type="ECO:0000259" key="6">
    <source>
        <dbReference type="Pfam" id="PF17846"/>
    </source>
</evidence>
<sequence length="530" mass="63869">MGIPAFFSYIIKHHPNILIKHKNMKLHKSDYKKTNLFIDANSIIYDCLRTINSEDSNFEQLLYKEVCNKIDSLIRLLKPNHEVIIAFDGVAPLAKLEQQRTRRYKSAFMHTFEHKGDVFWNTSNITPGTQFMKQLMAYIEDYYSHHSFSIKRLQIFTSNTEGEGEHKIFEYIRQNKDRFIRYLYNEMNTIIYGLDADLIMLCLVHQPYFQHFYLYRETPEFIKSLHSSLNEDEQYLIDIHSLKVQILRTLKKYYGKKMLLYNGHEKIIDYIFICFLFGNDFLPHFPSLNIRTFGFDNILYAYCQSISASKTIITKQHKINWKLFRIFCNKLYENELQNIKVEVKQRKTLQKKYNNNLKRYKSIENIPILKQNVEDAIDIHSKGWQERYYIFLFDMEYNEENIQKICLNYLEGLEWTLTYYTDTCKNWQWKYNYHYPPLFEDLIKYIPYFDTTLLTENYEKVSPITQLCYVLPKSSFGLIPEETKTKLLDALAYKYPDEYEFNWAFCKYFWEAHISLPEISIQEIETAIMI</sequence>
<accession>A0A5J6VLU9</accession>
<evidence type="ECO:0000256" key="4">
    <source>
        <dbReference type="ARBA" id="ARBA00038299"/>
    </source>
</evidence>
<dbReference type="InterPro" id="IPR029060">
    <property type="entry name" value="PIN-like_dom_sf"/>
</dbReference>
<evidence type="ECO:0000256" key="2">
    <source>
        <dbReference type="ARBA" id="ARBA00022801"/>
    </source>
</evidence>
<organism evidence="7">
    <name type="scientific">Megaviridae environmental sample</name>
    <dbReference type="NCBI Taxonomy" id="1737588"/>
    <lineage>
        <taxon>Viruses</taxon>
        <taxon>Varidnaviria</taxon>
        <taxon>Bamfordvirae</taxon>
        <taxon>Nucleocytoviricota</taxon>
        <taxon>Megaviricetes</taxon>
        <taxon>Imitervirales</taxon>
        <taxon>Mimiviridae</taxon>
        <taxon>environmental samples</taxon>
    </lineage>
</organism>
<dbReference type="InterPro" id="IPR041412">
    <property type="entry name" value="Xrn1_helical"/>
</dbReference>